<organism evidence="1 2">
    <name type="scientific">Mollisia scopiformis</name>
    <name type="common">Conifer needle endophyte fungus</name>
    <name type="synonym">Phialocephala scopiformis</name>
    <dbReference type="NCBI Taxonomy" id="149040"/>
    <lineage>
        <taxon>Eukaryota</taxon>
        <taxon>Fungi</taxon>
        <taxon>Dikarya</taxon>
        <taxon>Ascomycota</taxon>
        <taxon>Pezizomycotina</taxon>
        <taxon>Leotiomycetes</taxon>
        <taxon>Helotiales</taxon>
        <taxon>Mollisiaceae</taxon>
        <taxon>Mollisia</taxon>
    </lineage>
</organism>
<dbReference type="AlphaFoldDB" id="A0A194XB96"/>
<dbReference type="RefSeq" id="XP_018071793.1">
    <property type="nucleotide sequence ID" value="XM_018214894.1"/>
</dbReference>
<accession>A0A194XB96</accession>
<keyword evidence="2" id="KW-1185">Reference proteome</keyword>
<dbReference type="Proteomes" id="UP000070700">
    <property type="component" value="Unassembled WGS sequence"/>
</dbReference>
<evidence type="ECO:0000313" key="1">
    <source>
        <dbReference type="EMBL" id="KUJ17438.1"/>
    </source>
</evidence>
<proteinExistence type="predicted"/>
<dbReference type="EMBL" id="KQ947414">
    <property type="protein sequence ID" value="KUJ17438.1"/>
    <property type="molecule type" value="Genomic_DNA"/>
</dbReference>
<sequence length="117" mass="13214">MIVNARGKASYRWLLTDAERKHIAALLDIQVGDLAIRGTTMNRERQICKVCGKASGLDDIVKDSLDSGTHTKEYVINALRLGPKHETTSLYDIYCSDCGEKHVYKAGWAVYDFSWLY</sequence>
<reference evidence="1 2" key="1">
    <citation type="submission" date="2015-10" db="EMBL/GenBank/DDBJ databases">
        <title>Full genome of DAOMC 229536 Phialocephala scopiformis, a fungal endophyte of spruce producing the potent anti-insectan compound rugulosin.</title>
        <authorList>
            <consortium name="DOE Joint Genome Institute"/>
            <person name="Walker A.K."/>
            <person name="Frasz S.L."/>
            <person name="Seifert K.A."/>
            <person name="Miller J.D."/>
            <person name="Mondo S.J."/>
            <person name="Labutti K."/>
            <person name="Lipzen A."/>
            <person name="Dockter R."/>
            <person name="Kennedy M."/>
            <person name="Grigoriev I.V."/>
            <person name="Spatafora J.W."/>
        </authorList>
    </citation>
    <scope>NUCLEOTIDE SEQUENCE [LARGE SCALE GENOMIC DNA]</scope>
    <source>
        <strain evidence="1 2">CBS 120377</strain>
    </source>
</reference>
<dbReference type="OrthoDB" id="5271370at2759"/>
<name>A0A194XB96_MOLSC</name>
<dbReference type="GeneID" id="28824620"/>
<dbReference type="InParanoid" id="A0A194XB96"/>
<evidence type="ECO:0000313" key="2">
    <source>
        <dbReference type="Proteomes" id="UP000070700"/>
    </source>
</evidence>
<dbReference type="KEGG" id="psco:LY89DRAFT_684488"/>
<gene>
    <name evidence="1" type="ORF">LY89DRAFT_684488</name>
</gene>
<protein>
    <submittedName>
        <fullName evidence="1">Uncharacterized protein</fullName>
    </submittedName>
</protein>